<accession>A0A5B7K765</accession>
<dbReference type="AlphaFoldDB" id="A0A5B7K765"/>
<dbReference type="EMBL" id="VSRR010131222">
    <property type="protein sequence ID" value="MPD02397.1"/>
    <property type="molecule type" value="Genomic_DNA"/>
</dbReference>
<organism evidence="1 2">
    <name type="scientific">Portunus trituberculatus</name>
    <name type="common">Swimming crab</name>
    <name type="synonym">Neptunus trituberculatus</name>
    <dbReference type="NCBI Taxonomy" id="210409"/>
    <lineage>
        <taxon>Eukaryota</taxon>
        <taxon>Metazoa</taxon>
        <taxon>Ecdysozoa</taxon>
        <taxon>Arthropoda</taxon>
        <taxon>Crustacea</taxon>
        <taxon>Multicrustacea</taxon>
        <taxon>Malacostraca</taxon>
        <taxon>Eumalacostraca</taxon>
        <taxon>Eucarida</taxon>
        <taxon>Decapoda</taxon>
        <taxon>Pleocyemata</taxon>
        <taxon>Brachyura</taxon>
        <taxon>Eubrachyura</taxon>
        <taxon>Portunoidea</taxon>
        <taxon>Portunidae</taxon>
        <taxon>Portuninae</taxon>
        <taxon>Portunus</taxon>
    </lineage>
</organism>
<protein>
    <submittedName>
        <fullName evidence="1">Uncharacterized protein</fullName>
    </submittedName>
</protein>
<proteinExistence type="predicted"/>
<comment type="caution">
    <text evidence="1">The sequence shown here is derived from an EMBL/GenBank/DDBJ whole genome shotgun (WGS) entry which is preliminary data.</text>
</comment>
<gene>
    <name evidence="1" type="ORF">E2C01_097975</name>
</gene>
<keyword evidence="2" id="KW-1185">Reference proteome</keyword>
<name>A0A5B7K765_PORTR</name>
<reference evidence="1 2" key="1">
    <citation type="submission" date="2019-05" db="EMBL/GenBank/DDBJ databases">
        <title>Another draft genome of Portunus trituberculatus and its Hox gene families provides insights of decapod evolution.</title>
        <authorList>
            <person name="Jeong J.-H."/>
            <person name="Song I."/>
            <person name="Kim S."/>
            <person name="Choi T."/>
            <person name="Kim D."/>
            <person name="Ryu S."/>
            <person name="Kim W."/>
        </authorList>
    </citation>
    <scope>NUCLEOTIDE SEQUENCE [LARGE SCALE GENOMIC DNA]</scope>
    <source>
        <tissue evidence="1">Muscle</tissue>
    </source>
</reference>
<sequence>MRLSTEGVKRCRGAQFKNQIMTEEQCAEQNLPFIPELMVCDNSTASREAINAHRIQQQNKNKNKKPNRKP</sequence>
<dbReference type="Proteomes" id="UP000324222">
    <property type="component" value="Unassembled WGS sequence"/>
</dbReference>
<evidence type="ECO:0000313" key="2">
    <source>
        <dbReference type="Proteomes" id="UP000324222"/>
    </source>
</evidence>
<evidence type="ECO:0000313" key="1">
    <source>
        <dbReference type="EMBL" id="MPD02397.1"/>
    </source>
</evidence>